<gene>
    <name evidence="2" type="ORF">J3R73_004241</name>
</gene>
<evidence type="ECO:0000313" key="3">
    <source>
        <dbReference type="Proteomes" id="UP001237448"/>
    </source>
</evidence>
<reference evidence="2 3" key="1">
    <citation type="submission" date="2023-07" db="EMBL/GenBank/DDBJ databases">
        <title>Genomic Encyclopedia of Type Strains, Phase IV (KMG-IV): sequencing the most valuable type-strain genomes for metagenomic binning, comparative biology and taxonomic classification.</title>
        <authorList>
            <person name="Goeker M."/>
        </authorList>
    </citation>
    <scope>NUCLEOTIDE SEQUENCE [LARGE SCALE GENOMIC DNA]</scope>
    <source>
        <strain evidence="2 3">DSM 5896</strain>
    </source>
</reference>
<evidence type="ECO:0000256" key="1">
    <source>
        <dbReference type="SAM" id="MobiDB-lite"/>
    </source>
</evidence>
<organism evidence="2 3">
    <name type="scientific">Labrys monachus</name>
    <dbReference type="NCBI Taxonomy" id="217067"/>
    <lineage>
        <taxon>Bacteria</taxon>
        <taxon>Pseudomonadati</taxon>
        <taxon>Pseudomonadota</taxon>
        <taxon>Alphaproteobacteria</taxon>
        <taxon>Hyphomicrobiales</taxon>
        <taxon>Xanthobacteraceae</taxon>
        <taxon>Labrys</taxon>
    </lineage>
</organism>
<feature type="region of interest" description="Disordered" evidence="1">
    <location>
        <begin position="1"/>
        <end position="22"/>
    </location>
</feature>
<protein>
    <submittedName>
        <fullName evidence="2">Uncharacterized protein</fullName>
    </submittedName>
</protein>
<proteinExistence type="predicted"/>
<keyword evidence="3" id="KW-1185">Reference proteome</keyword>
<feature type="region of interest" description="Disordered" evidence="1">
    <location>
        <begin position="60"/>
        <end position="81"/>
    </location>
</feature>
<dbReference type="Proteomes" id="UP001237448">
    <property type="component" value="Unassembled WGS sequence"/>
</dbReference>
<sequence>MTGGIVTENPVRTTRTKSEAKAQITDSAAREIVKAEVDRRELKTRQLREARLLLEAQQVEEAPPKRRVKSTARMAGSRAGR</sequence>
<dbReference type="EMBL" id="JAUSVK010000001">
    <property type="protein sequence ID" value="MDQ0394449.1"/>
    <property type="molecule type" value="Genomic_DNA"/>
</dbReference>
<evidence type="ECO:0000313" key="2">
    <source>
        <dbReference type="EMBL" id="MDQ0394449.1"/>
    </source>
</evidence>
<dbReference type="RefSeq" id="WP_307431488.1">
    <property type="nucleotide sequence ID" value="NZ_JAUSVK010000001.1"/>
</dbReference>
<name>A0ABU0FIL0_9HYPH</name>
<comment type="caution">
    <text evidence="2">The sequence shown here is derived from an EMBL/GenBank/DDBJ whole genome shotgun (WGS) entry which is preliminary data.</text>
</comment>
<accession>A0ABU0FIL0</accession>